<gene>
    <name evidence="2" type="ORF">Fcan01_10334</name>
</gene>
<dbReference type="AlphaFoldDB" id="A0A226ECP7"/>
<comment type="caution">
    <text evidence="2">The sequence shown here is derived from an EMBL/GenBank/DDBJ whole genome shotgun (WGS) entry which is preliminary data.</text>
</comment>
<feature type="transmembrane region" description="Helical" evidence="1">
    <location>
        <begin position="111"/>
        <end position="131"/>
    </location>
</feature>
<dbReference type="EMBL" id="LNIX01000005">
    <property type="protein sequence ID" value="OXA54466.1"/>
    <property type="molecule type" value="Genomic_DNA"/>
</dbReference>
<feature type="transmembrane region" description="Helical" evidence="1">
    <location>
        <begin position="230"/>
        <end position="253"/>
    </location>
</feature>
<protein>
    <submittedName>
        <fullName evidence="2">Uncharacterized protein</fullName>
    </submittedName>
</protein>
<proteinExistence type="predicted"/>
<feature type="transmembrane region" description="Helical" evidence="1">
    <location>
        <begin position="159"/>
        <end position="184"/>
    </location>
</feature>
<evidence type="ECO:0000313" key="2">
    <source>
        <dbReference type="EMBL" id="OXA54466.1"/>
    </source>
</evidence>
<evidence type="ECO:0000313" key="3">
    <source>
        <dbReference type="Proteomes" id="UP000198287"/>
    </source>
</evidence>
<evidence type="ECO:0000256" key="1">
    <source>
        <dbReference type="SAM" id="Phobius"/>
    </source>
</evidence>
<feature type="transmembrane region" description="Helical" evidence="1">
    <location>
        <begin position="204"/>
        <end position="221"/>
    </location>
</feature>
<keyword evidence="1" id="KW-1133">Transmembrane helix</keyword>
<keyword evidence="3" id="KW-1185">Reference proteome</keyword>
<accession>A0A226ECP7</accession>
<organism evidence="2 3">
    <name type="scientific">Folsomia candida</name>
    <name type="common">Springtail</name>
    <dbReference type="NCBI Taxonomy" id="158441"/>
    <lineage>
        <taxon>Eukaryota</taxon>
        <taxon>Metazoa</taxon>
        <taxon>Ecdysozoa</taxon>
        <taxon>Arthropoda</taxon>
        <taxon>Hexapoda</taxon>
        <taxon>Collembola</taxon>
        <taxon>Entomobryomorpha</taxon>
        <taxon>Isotomoidea</taxon>
        <taxon>Isotomidae</taxon>
        <taxon>Proisotominae</taxon>
        <taxon>Folsomia</taxon>
    </lineage>
</organism>
<feature type="transmembrane region" description="Helical" evidence="1">
    <location>
        <begin position="48"/>
        <end position="71"/>
    </location>
</feature>
<feature type="transmembrane region" description="Helical" evidence="1">
    <location>
        <begin position="293"/>
        <end position="314"/>
    </location>
</feature>
<dbReference type="Proteomes" id="UP000198287">
    <property type="component" value="Unassembled WGS sequence"/>
</dbReference>
<sequence length="425" mass="48231">MILSSTVSMIKYQFRFISLFIHCPVCLIEHKNTFTFKTSKPPRKSNHLLLRIPALLASLAYVGFLFCNGIHQLKEASQRYTLIQKAIIHSKKPGDNYHHAVVICDSSGMSVVIFSIGMPVLFGTMTFSWYAQPEDFSALLNLFLSYERRHRFQGSKKKVMVYAVWFLGIIGSLFVPLSVIVLFVVKPETPPLLGSILPKIDENFTNILLVVHIMGMVYQAWQYYAFGSPFLFLTANIFLTSIYSLCVALGNIIRLNKWSQSWLRVSSIYDKTLKWYVHLKILEVQVNVAFAKFLLPGSLFIFVWVNVGSTFFIVSSGAEIFKNYEHILFVMVFGESVIIILFVGTLCGKVNQKSKTFLRQVKGAKTVGKNAQFRKTVVQANTTNVSSGSFCDGGVRKLHFQSLPLALILFRRLAHAYAFMLKHKL</sequence>
<feature type="transmembrane region" description="Helical" evidence="1">
    <location>
        <begin position="326"/>
        <end position="346"/>
    </location>
</feature>
<keyword evidence="1" id="KW-0812">Transmembrane</keyword>
<keyword evidence="1" id="KW-0472">Membrane</keyword>
<name>A0A226ECP7_FOLCA</name>
<reference evidence="2 3" key="1">
    <citation type="submission" date="2015-12" db="EMBL/GenBank/DDBJ databases">
        <title>The genome of Folsomia candida.</title>
        <authorList>
            <person name="Faddeeva A."/>
            <person name="Derks M.F."/>
            <person name="Anvar Y."/>
            <person name="Smit S."/>
            <person name="Van Straalen N."/>
            <person name="Roelofs D."/>
        </authorList>
    </citation>
    <scope>NUCLEOTIDE SEQUENCE [LARGE SCALE GENOMIC DNA]</scope>
    <source>
        <strain evidence="2 3">VU population</strain>
        <tissue evidence="2">Whole body</tissue>
    </source>
</reference>